<reference evidence="1" key="1">
    <citation type="journal article" date="2019" name="bioRxiv">
        <title>The Genome of the Zebra Mussel, Dreissena polymorpha: A Resource for Invasive Species Research.</title>
        <authorList>
            <person name="McCartney M.A."/>
            <person name="Auch B."/>
            <person name="Kono T."/>
            <person name="Mallez S."/>
            <person name="Zhang Y."/>
            <person name="Obille A."/>
            <person name="Becker A."/>
            <person name="Abrahante J.E."/>
            <person name="Garbe J."/>
            <person name="Badalamenti J.P."/>
            <person name="Herman A."/>
            <person name="Mangelson H."/>
            <person name="Liachko I."/>
            <person name="Sullivan S."/>
            <person name="Sone E.D."/>
            <person name="Koren S."/>
            <person name="Silverstein K.A.T."/>
            <person name="Beckman K.B."/>
            <person name="Gohl D.M."/>
        </authorList>
    </citation>
    <scope>NUCLEOTIDE SEQUENCE</scope>
    <source>
        <strain evidence="1">Duluth1</strain>
        <tissue evidence="1">Whole animal</tissue>
    </source>
</reference>
<dbReference type="Proteomes" id="UP000828390">
    <property type="component" value="Unassembled WGS sequence"/>
</dbReference>
<keyword evidence="2" id="KW-1185">Reference proteome</keyword>
<comment type="caution">
    <text evidence="1">The sequence shown here is derived from an EMBL/GenBank/DDBJ whole genome shotgun (WGS) entry which is preliminary data.</text>
</comment>
<evidence type="ECO:0000313" key="1">
    <source>
        <dbReference type="EMBL" id="KAH3804407.1"/>
    </source>
</evidence>
<gene>
    <name evidence="1" type="ORF">DPMN_132692</name>
</gene>
<dbReference type="EMBL" id="JAIWYP010000006">
    <property type="protein sequence ID" value="KAH3804407.1"/>
    <property type="molecule type" value="Genomic_DNA"/>
</dbReference>
<reference evidence="1" key="2">
    <citation type="submission" date="2020-11" db="EMBL/GenBank/DDBJ databases">
        <authorList>
            <person name="McCartney M.A."/>
            <person name="Auch B."/>
            <person name="Kono T."/>
            <person name="Mallez S."/>
            <person name="Becker A."/>
            <person name="Gohl D.M."/>
            <person name="Silverstein K.A.T."/>
            <person name="Koren S."/>
            <person name="Bechman K.B."/>
            <person name="Herman A."/>
            <person name="Abrahante J.E."/>
            <person name="Garbe J."/>
        </authorList>
    </citation>
    <scope>NUCLEOTIDE SEQUENCE</scope>
    <source>
        <strain evidence="1">Duluth1</strain>
        <tissue evidence="1">Whole animal</tissue>
    </source>
</reference>
<evidence type="ECO:0000313" key="2">
    <source>
        <dbReference type="Proteomes" id="UP000828390"/>
    </source>
</evidence>
<name>A0A9D4FYT6_DREPO</name>
<dbReference type="Gene3D" id="3.40.50.300">
    <property type="entry name" value="P-loop containing nucleotide triphosphate hydrolases"/>
    <property type="match status" value="1"/>
</dbReference>
<protein>
    <recommendedName>
        <fullName evidence="3">DEAD/DEAH box helicase domain-containing protein</fullName>
    </recommendedName>
</protein>
<proteinExistence type="predicted"/>
<dbReference type="AlphaFoldDB" id="A0A9D4FYT6"/>
<dbReference type="InterPro" id="IPR027417">
    <property type="entry name" value="P-loop_NTPase"/>
</dbReference>
<organism evidence="1 2">
    <name type="scientific">Dreissena polymorpha</name>
    <name type="common">Zebra mussel</name>
    <name type="synonym">Mytilus polymorpha</name>
    <dbReference type="NCBI Taxonomy" id="45954"/>
    <lineage>
        <taxon>Eukaryota</taxon>
        <taxon>Metazoa</taxon>
        <taxon>Spiralia</taxon>
        <taxon>Lophotrochozoa</taxon>
        <taxon>Mollusca</taxon>
        <taxon>Bivalvia</taxon>
        <taxon>Autobranchia</taxon>
        <taxon>Heteroconchia</taxon>
        <taxon>Euheterodonta</taxon>
        <taxon>Imparidentia</taxon>
        <taxon>Neoheterodontei</taxon>
        <taxon>Myida</taxon>
        <taxon>Dreissenoidea</taxon>
        <taxon>Dreissenidae</taxon>
        <taxon>Dreissena</taxon>
    </lineage>
</organism>
<sequence length="148" mass="16371">MDKLNAIVLSYDEKLVLLKEVVIRSFVVLLNTKGDLIVNLPVGHRKSILFHSISKLISENVFKPVVIVVSPLNIIQDQLVSLQSHSISSCRLDINSNIDEDGAYDSGEENDRCKHTSNARIEQLKRGAISVVLCHPEALLNTKKAGKS</sequence>
<accession>A0A9D4FYT6</accession>
<evidence type="ECO:0008006" key="3">
    <source>
        <dbReference type="Google" id="ProtNLM"/>
    </source>
</evidence>